<gene>
    <name evidence="2" type="ORF">OCBIM_22002242mg</name>
</gene>
<reference evidence="2" key="1">
    <citation type="submission" date="2015-07" db="EMBL/GenBank/DDBJ databases">
        <title>MeaNS - Measles Nucleotide Surveillance Program.</title>
        <authorList>
            <person name="Tran T."/>
            <person name="Druce J."/>
        </authorList>
    </citation>
    <scope>NUCLEOTIDE SEQUENCE</scope>
    <source>
        <strain evidence="2">UCB-OBI-ISO-001</strain>
        <tissue evidence="2">Gonad</tissue>
    </source>
</reference>
<keyword evidence="1" id="KW-1133">Transmembrane helix</keyword>
<protein>
    <submittedName>
        <fullName evidence="2">Uncharacterized protein</fullName>
    </submittedName>
</protein>
<sequence>MSLYSNNLFLLKSLMNIFAFFDLFSSFRVILLSTKNQYRFRFYFPKCLSKISSIDNKCQMKLKL</sequence>
<name>A0A0L8HYF4_OCTBM</name>
<evidence type="ECO:0000313" key="2">
    <source>
        <dbReference type="EMBL" id="KOF94268.1"/>
    </source>
</evidence>
<evidence type="ECO:0000256" key="1">
    <source>
        <dbReference type="SAM" id="Phobius"/>
    </source>
</evidence>
<keyword evidence="1" id="KW-0812">Transmembrane</keyword>
<organism evidence="2">
    <name type="scientific">Octopus bimaculoides</name>
    <name type="common">California two-spotted octopus</name>
    <dbReference type="NCBI Taxonomy" id="37653"/>
    <lineage>
        <taxon>Eukaryota</taxon>
        <taxon>Metazoa</taxon>
        <taxon>Spiralia</taxon>
        <taxon>Lophotrochozoa</taxon>
        <taxon>Mollusca</taxon>
        <taxon>Cephalopoda</taxon>
        <taxon>Coleoidea</taxon>
        <taxon>Octopodiformes</taxon>
        <taxon>Octopoda</taxon>
        <taxon>Incirrata</taxon>
        <taxon>Octopodidae</taxon>
        <taxon>Octopus</taxon>
    </lineage>
</organism>
<feature type="transmembrane region" description="Helical" evidence="1">
    <location>
        <begin position="13"/>
        <end position="31"/>
    </location>
</feature>
<dbReference type="EMBL" id="KQ416999">
    <property type="protein sequence ID" value="KOF94268.1"/>
    <property type="molecule type" value="Genomic_DNA"/>
</dbReference>
<keyword evidence="1" id="KW-0472">Membrane</keyword>
<accession>A0A0L8HYF4</accession>
<proteinExistence type="predicted"/>
<dbReference type="AlphaFoldDB" id="A0A0L8HYF4"/>